<accession>A0A067PW12</accession>
<evidence type="ECO:0000313" key="2">
    <source>
        <dbReference type="Proteomes" id="UP000027265"/>
    </source>
</evidence>
<organism evidence="1 2">
    <name type="scientific">Jaapia argillacea MUCL 33604</name>
    <dbReference type="NCBI Taxonomy" id="933084"/>
    <lineage>
        <taxon>Eukaryota</taxon>
        <taxon>Fungi</taxon>
        <taxon>Dikarya</taxon>
        <taxon>Basidiomycota</taxon>
        <taxon>Agaricomycotina</taxon>
        <taxon>Agaricomycetes</taxon>
        <taxon>Agaricomycetidae</taxon>
        <taxon>Jaapiales</taxon>
        <taxon>Jaapiaceae</taxon>
        <taxon>Jaapia</taxon>
    </lineage>
</organism>
<keyword evidence="2" id="KW-1185">Reference proteome</keyword>
<name>A0A067PW12_9AGAM</name>
<dbReference type="Proteomes" id="UP000027265">
    <property type="component" value="Unassembled WGS sequence"/>
</dbReference>
<dbReference type="HOGENOM" id="CLU_2527774_0_0_1"/>
<dbReference type="OrthoDB" id="4743193at2759"/>
<dbReference type="EMBL" id="KL197716">
    <property type="protein sequence ID" value="KDQ59003.1"/>
    <property type="molecule type" value="Genomic_DNA"/>
</dbReference>
<reference evidence="2" key="1">
    <citation type="journal article" date="2014" name="Proc. Natl. Acad. Sci. U.S.A.">
        <title>Extensive sampling of basidiomycete genomes demonstrates inadequacy of the white-rot/brown-rot paradigm for wood decay fungi.</title>
        <authorList>
            <person name="Riley R."/>
            <person name="Salamov A.A."/>
            <person name="Brown D.W."/>
            <person name="Nagy L.G."/>
            <person name="Floudas D."/>
            <person name="Held B.W."/>
            <person name="Levasseur A."/>
            <person name="Lombard V."/>
            <person name="Morin E."/>
            <person name="Otillar R."/>
            <person name="Lindquist E.A."/>
            <person name="Sun H."/>
            <person name="LaButti K.M."/>
            <person name="Schmutz J."/>
            <person name="Jabbour D."/>
            <person name="Luo H."/>
            <person name="Baker S.E."/>
            <person name="Pisabarro A.G."/>
            <person name="Walton J.D."/>
            <person name="Blanchette R.A."/>
            <person name="Henrissat B."/>
            <person name="Martin F."/>
            <person name="Cullen D."/>
            <person name="Hibbett D.S."/>
            <person name="Grigoriev I.V."/>
        </authorList>
    </citation>
    <scope>NUCLEOTIDE SEQUENCE [LARGE SCALE GENOMIC DNA]</scope>
    <source>
        <strain evidence="2">MUCL 33604</strain>
    </source>
</reference>
<dbReference type="InParanoid" id="A0A067PW12"/>
<dbReference type="AlphaFoldDB" id="A0A067PW12"/>
<protein>
    <submittedName>
        <fullName evidence="1">Uncharacterized protein</fullName>
    </submittedName>
</protein>
<sequence length="84" mass="9443">MWWGKNMLGLFANGAGRKQTPTHRLSMNALQLEDFHIEEMAATKQELAPQLWKLPEILLSADEHLARCSGRTKSSTAFKCQSQG</sequence>
<proteinExistence type="predicted"/>
<gene>
    <name evidence="1" type="ORF">JAAARDRAFT_33732</name>
</gene>
<evidence type="ECO:0000313" key="1">
    <source>
        <dbReference type="EMBL" id="KDQ59003.1"/>
    </source>
</evidence>